<reference evidence="3" key="1">
    <citation type="submission" date="2016-08" db="EMBL/GenBank/DDBJ databases">
        <authorList>
            <person name="Merda D."/>
            <person name="Briand M."/>
            <person name="Taghouti G."/>
            <person name="Carrere S."/>
            <person name="Gouzy J."/>
            <person name="Portier P."/>
            <person name="Jacques M.-A."/>
            <person name="Fischer-Le Saux M."/>
        </authorList>
    </citation>
    <scope>NUCLEOTIDE SEQUENCE [LARGE SCALE GENOMIC DNA]</scope>
    <source>
        <strain evidence="3">CFBP1817</strain>
    </source>
</reference>
<evidence type="ECO:0000313" key="3">
    <source>
        <dbReference type="Proteomes" id="UP000239939"/>
    </source>
</evidence>
<dbReference type="Gene3D" id="1.25.40.10">
    <property type="entry name" value="Tetratricopeptide repeat domain"/>
    <property type="match status" value="1"/>
</dbReference>
<keyword evidence="1" id="KW-0812">Transmembrane</keyword>
<dbReference type="InterPro" id="IPR011990">
    <property type="entry name" value="TPR-like_helical_dom_sf"/>
</dbReference>
<dbReference type="RefSeq" id="WP_128415853.1">
    <property type="nucleotide sequence ID" value="NZ_MDEJ01000008.1"/>
</dbReference>
<keyword evidence="1" id="KW-0472">Membrane</keyword>
<organism evidence="2 3">
    <name type="scientific">Xanthomonas populi</name>
    <dbReference type="NCBI Taxonomy" id="53414"/>
    <lineage>
        <taxon>Bacteria</taxon>
        <taxon>Pseudomonadati</taxon>
        <taxon>Pseudomonadota</taxon>
        <taxon>Gammaproteobacteria</taxon>
        <taxon>Lysobacterales</taxon>
        <taxon>Lysobacteraceae</taxon>
        <taxon>Xanthomonas</taxon>
    </lineage>
</organism>
<dbReference type="Pfam" id="PF14559">
    <property type="entry name" value="TPR_19"/>
    <property type="match status" value="1"/>
</dbReference>
<gene>
    <name evidence="2" type="ORF">XpopCFBP1817_02505</name>
</gene>
<dbReference type="Proteomes" id="UP000239939">
    <property type="component" value="Unassembled WGS sequence"/>
</dbReference>
<evidence type="ECO:0000256" key="1">
    <source>
        <dbReference type="SAM" id="Phobius"/>
    </source>
</evidence>
<dbReference type="SUPFAM" id="SSF48452">
    <property type="entry name" value="TPR-like"/>
    <property type="match status" value="1"/>
</dbReference>
<dbReference type="EMBL" id="MDEJ01000008">
    <property type="protein sequence ID" value="PPU99599.1"/>
    <property type="molecule type" value="Genomic_DNA"/>
</dbReference>
<protein>
    <recommendedName>
        <fullName evidence="4">Tetratricopeptide repeat protein</fullName>
    </recommendedName>
</protein>
<feature type="transmembrane region" description="Helical" evidence="1">
    <location>
        <begin position="26"/>
        <end position="49"/>
    </location>
</feature>
<dbReference type="OrthoDB" id="7559170at2"/>
<evidence type="ECO:0008006" key="4">
    <source>
        <dbReference type="Google" id="ProtNLM"/>
    </source>
</evidence>
<keyword evidence="3" id="KW-1185">Reference proteome</keyword>
<dbReference type="AlphaFoldDB" id="A0A2S7F2C4"/>
<dbReference type="InterPro" id="IPR014562">
    <property type="entry name" value="UCP030959_TPR_rpt-cont"/>
</dbReference>
<name>A0A2S7F2C4_9XANT</name>
<keyword evidence="1" id="KW-1133">Transmembrane helix</keyword>
<sequence>MSPRLFLSLVLQAACCVNVVRSGRPLYWIFIVLALPFLATLVYIFVAVIPHLRNDPSARRNLRKVRQRIDPQREQRDAWRQLDVADTPENRRRLAQTLLEQRDYARAAELYQGALRGIYRDDPDLMLGLAKAQYGMGQAAETRKTLDALIADNPNDRSHDGHLIYARAVEDSGSIDEALHEYGTLAQGYPGEEARVRNAQLLLRASRPQDAKTIFEQVLRHAATSPEHYQREQRAWIDIAQGTERAPRRRVIAT</sequence>
<comment type="caution">
    <text evidence="2">The sequence shown here is derived from an EMBL/GenBank/DDBJ whole genome shotgun (WGS) entry which is preliminary data.</text>
</comment>
<accession>A0A2S7F2C4</accession>
<dbReference type="PIRSF" id="PIRSF030959">
    <property type="entry name" value="UCP030959"/>
    <property type="match status" value="1"/>
</dbReference>
<proteinExistence type="predicted"/>
<evidence type="ECO:0000313" key="2">
    <source>
        <dbReference type="EMBL" id="PPU99599.1"/>
    </source>
</evidence>